<evidence type="ECO:0000256" key="1">
    <source>
        <dbReference type="SAM" id="Phobius"/>
    </source>
</evidence>
<keyword evidence="1" id="KW-0472">Membrane</keyword>
<sequence length="181" mass="20039">MIQSFNYARSLLWPIEDGMTLLVLVISPGMWKRYGSALLFVAIIVYIFGAITYPAQSLFLTTQLIKIPTEPSNRAVISDFSTNDRQYISTPDPQAGLDVLQARSALSQADSHTYHPNVWGNDSGVQFITLNGFSSFYFQLLNGSNTGLLRQFAPHVNSTASYETIVAGQFPTNCRTEPGTF</sequence>
<accession>A0A9W9PWZ2</accession>
<dbReference type="Proteomes" id="UP001147746">
    <property type="component" value="Unassembled WGS sequence"/>
</dbReference>
<keyword evidence="3" id="KW-1185">Reference proteome</keyword>
<dbReference type="AlphaFoldDB" id="A0A9W9PWZ2"/>
<dbReference type="EMBL" id="JAPZBO010000007">
    <property type="protein sequence ID" value="KAJ5311412.1"/>
    <property type="molecule type" value="Genomic_DNA"/>
</dbReference>
<comment type="caution">
    <text evidence="2">The sequence shown here is derived from an EMBL/GenBank/DDBJ whole genome shotgun (WGS) entry which is preliminary data.</text>
</comment>
<organism evidence="2 3">
    <name type="scientific">Penicillium atrosanguineum</name>
    <dbReference type="NCBI Taxonomy" id="1132637"/>
    <lineage>
        <taxon>Eukaryota</taxon>
        <taxon>Fungi</taxon>
        <taxon>Dikarya</taxon>
        <taxon>Ascomycota</taxon>
        <taxon>Pezizomycotina</taxon>
        <taxon>Eurotiomycetes</taxon>
        <taxon>Eurotiomycetidae</taxon>
        <taxon>Eurotiales</taxon>
        <taxon>Aspergillaceae</taxon>
        <taxon>Penicillium</taxon>
    </lineage>
</organism>
<reference evidence="2" key="2">
    <citation type="journal article" date="2023" name="IMA Fungus">
        <title>Comparative genomic study of the Penicillium genus elucidates a diverse pangenome and 15 lateral gene transfer events.</title>
        <authorList>
            <person name="Petersen C."/>
            <person name="Sorensen T."/>
            <person name="Nielsen M.R."/>
            <person name="Sondergaard T.E."/>
            <person name="Sorensen J.L."/>
            <person name="Fitzpatrick D.A."/>
            <person name="Frisvad J.C."/>
            <person name="Nielsen K.L."/>
        </authorList>
    </citation>
    <scope>NUCLEOTIDE SEQUENCE</scope>
    <source>
        <strain evidence="2">IBT 21472</strain>
    </source>
</reference>
<name>A0A9W9PWZ2_9EURO</name>
<keyword evidence="1" id="KW-0812">Transmembrane</keyword>
<keyword evidence="1" id="KW-1133">Transmembrane helix</keyword>
<evidence type="ECO:0000313" key="2">
    <source>
        <dbReference type="EMBL" id="KAJ5311412.1"/>
    </source>
</evidence>
<protein>
    <submittedName>
        <fullName evidence="2">Uncharacterized protein</fullName>
    </submittedName>
</protein>
<feature type="transmembrane region" description="Helical" evidence="1">
    <location>
        <begin position="37"/>
        <end position="55"/>
    </location>
</feature>
<proteinExistence type="predicted"/>
<reference evidence="2" key="1">
    <citation type="submission" date="2022-12" db="EMBL/GenBank/DDBJ databases">
        <authorList>
            <person name="Petersen C."/>
        </authorList>
    </citation>
    <scope>NUCLEOTIDE SEQUENCE</scope>
    <source>
        <strain evidence="2">IBT 21472</strain>
    </source>
</reference>
<gene>
    <name evidence="2" type="ORF">N7476_007272</name>
</gene>
<evidence type="ECO:0000313" key="3">
    <source>
        <dbReference type="Proteomes" id="UP001147746"/>
    </source>
</evidence>